<keyword evidence="3" id="KW-0282">Flagellum</keyword>
<dbReference type="InterPro" id="IPR038610">
    <property type="entry name" value="FliK-like_C_sf"/>
</dbReference>
<feature type="compositionally biased region" description="Basic and acidic residues" evidence="1">
    <location>
        <begin position="66"/>
        <end position="120"/>
    </location>
</feature>
<feature type="region of interest" description="Disordered" evidence="1">
    <location>
        <begin position="43"/>
        <end position="161"/>
    </location>
</feature>
<keyword evidence="3" id="KW-0969">Cilium</keyword>
<gene>
    <name evidence="3" type="ORF">SAMN04487977_101350</name>
</gene>
<dbReference type="EMBL" id="FOFU01000001">
    <property type="protein sequence ID" value="SEP76449.1"/>
    <property type="molecule type" value="Genomic_DNA"/>
</dbReference>
<feature type="compositionally biased region" description="Polar residues" evidence="1">
    <location>
        <begin position="54"/>
        <end position="65"/>
    </location>
</feature>
<proteinExistence type="predicted"/>
<dbReference type="Proteomes" id="UP000182360">
    <property type="component" value="Unassembled WGS sequence"/>
</dbReference>
<sequence>MSYQAITDIIVNPSQLQDLQLSNTVKDSPKQTSVSFADYLAAYNSEDVSKTETKTVQSEDQTSKISDSEKAENTEKSEKTSDNQVKDQNESEKVSEKTVEKTESDENKDNKISEKTDSKGKSVNNSETEAKKSVEDKKTGKADSKDTKDSKNKKLSDKDFSRFEEIAKTAESEDNSAKLAGAVQNSIKSDEKEIKLSDNEIEVSENAINTDSSAQLALNNIQTEESSSDTEFDFSGNQDKTKNQFTLDKDGKITVEDQRTKEVAETDNTKKSALKTSEIKLANENTAVMSVELNPNAEADVLSLNTQTAASNGSNFQAMLSNQLQNVAPEFVKAGNLVLKDNNQGTINLVLHPDDLGNVKIHLSLDGKTLSGHITVATKEALQVFKDNSETLREAFIKSGFDAASFDVAMNNGSMANQNMGFNGQDDGRNIFAQRLYGNSAEGLSAELDDIFENAVDISNYSVNIVA</sequence>
<evidence type="ECO:0000313" key="4">
    <source>
        <dbReference type="Proteomes" id="UP000182360"/>
    </source>
</evidence>
<keyword evidence="4" id="KW-1185">Reference proteome</keyword>
<name>A0A1H9AIF9_9SPIR</name>
<accession>A0A1H9AIF9</accession>
<evidence type="ECO:0000313" key="3">
    <source>
        <dbReference type="EMBL" id="SEP76449.1"/>
    </source>
</evidence>
<organism evidence="3 4">
    <name type="scientific">Treponema bryantii</name>
    <dbReference type="NCBI Taxonomy" id="163"/>
    <lineage>
        <taxon>Bacteria</taxon>
        <taxon>Pseudomonadati</taxon>
        <taxon>Spirochaetota</taxon>
        <taxon>Spirochaetia</taxon>
        <taxon>Spirochaetales</taxon>
        <taxon>Treponemataceae</taxon>
        <taxon>Treponema</taxon>
    </lineage>
</organism>
<feature type="region of interest" description="Disordered" evidence="1">
    <location>
        <begin position="225"/>
        <end position="244"/>
    </location>
</feature>
<dbReference type="AlphaFoldDB" id="A0A1H9AIF9"/>
<dbReference type="Pfam" id="PF02120">
    <property type="entry name" value="Flg_hook"/>
    <property type="match status" value="1"/>
</dbReference>
<dbReference type="InterPro" id="IPR021136">
    <property type="entry name" value="Flagellar_hook_control-like_C"/>
</dbReference>
<protein>
    <submittedName>
        <fullName evidence="3">Flagellar hook-length control protein FliK</fullName>
    </submittedName>
</protein>
<feature type="compositionally biased region" description="Basic and acidic residues" evidence="1">
    <location>
        <begin position="128"/>
        <end position="161"/>
    </location>
</feature>
<dbReference type="Gene3D" id="3.30.750.140">
    <property type="match status" value="1"/>
</dbReference>
<dbReference type="CDD" id="cd17470">
    <property type="entry name" value="T3SS_Flik_C"/>
    <property type="match status" value="1"/>
</dbReference>
<evidence type="ECO:0000259" key="2">
    <source>
        <dbReference type="Pfam" id="PF02120"/>
    </source>
</evidence>
<reference evidence="3 4" key="1">
    <citation type="submission" date="2016-10" db="EMBL/GenBank/DDBJ databases">
        <authorList>
            <person name="de Groot N.N."/>
        </authorList>
    </citation>
    <scope>NUCLEOTIDE SEQUENCE [LARGE SCALE GENOMIC DNA]</scope>
    <source>
        <strain evidence="3 4">B25</strain>
    </source>
</reference>
<keyword evidence="3" id="KW-0966">Cell projection</keyword>
<feature type="domain" description="Flagellar hook-length control protein-like C-terminal" evidence="2">
    <location>
        <begin position="338"/>
        <end position="414"/>
    </location>
</feature>
<evidence type="ECO:0000256" key="1">
    <source>
        <dbReference type="SAM" id="MobiDB-lite"/>
    </source>
</evidence>
<dbReference type="RefSeq" id="WP_074640311.1">
    <property type="nucleotide sequence ID" value="NZ_FOFU01000001.1"/>
</dbReference>